<dbReference type="EMBL" id="GBRH01259591">
    <property type="protein sequence ID" value="JAD38304.1"/>
    <property type="molecule type" value="Transcribed_RNA"/>
</dbReference>
<proteinExistence type="predicted"/>
<dbReference type="AlphaFoldDB" id="A0A0A8ZFW1"/>
<reference evidence="1" key="1">
    <citation type="submission" date="2014-09" db="EMBL/GenBank/DDBJ databases">
        <authorList>
            <person name="Magalhaes I.L.F."/>
            <person name="Oliveira U."/>
            <person name="Santos F.R."/>
            <person name="Vidigal T.H.D.A."/>
            <person name="Brescovit A.D."/>
            <person name="Santos A.J."/>
        </authorList>
    </citation>
    <scope>NUCLEOTIDE SEQUENCE</scope>
    <source>
        <tissue evidence="1">Shoot tissue taken approximately 20 cm above the soil surface</tissue>
    </source>
</reference>
<accession>A0A0A8ZFW1</accession>
<reference evidence="1" key="2">
    <citation type="journal article" date="2015" name="Data Brief">
        <title>Shoot transcriptome of the giant reed, Arundo donax.</title>
        <authorList>
            <person name="Barrero R.A."/>
            <person name="Guerrero F.D."/>
            <person name="Moolhuijzen P."/>
            <person name="Goolsby J.A."/>
            <person name="Tidwell J."/>
            <person name="Bellgard S.E."/>
            <person name="Bellgard M.I."/>
        </authorList>
    </citation>
    <scope>NUCLEOTIDE SEQUENCE</scope>
    <source>
        <tissue evidence="1">Shoot tissue taken approximately 20 cm above the soil surface</tissue>
    </source>
</reference>
<name>A0A0A8ZFW1_ARUDO</name>
<organism evidence="1">
    <name type="scientific">Arundo donax</name>
    <name type="common">Giant reed</name>
    <name type="synonym">Donax arundinaceus</name>
    <dbReference type="NCBI Taxonomy" id="35708"/>
    <lineage>
        <taxon>Eukaryota</taxon>
        <taxon>Viridiplantae</taxon>
        <taxon>Streptophyta</taxon>
        <taxon>Embryophyta</taxon>
        <taxon>Tracheophyta</taxon>
        <taxon>Spermatophyta</taxon>
        <taxon>Magnoliopsida</taxon>
        <taxon>Liliopsida</taxon>
        <taxon>Poales</taxon>
        <taxon>Poaceae</taxon>
        <taxon>PACMAD clade</taxon>
        <taxon>Arundinoideae</taxon>
        <taxon>Arundineae</taxon>
        <taxon>Arundo</taxon>
    </lineage>
</organism>
<sequence>MQDYVISCCETMVYYQNCGLHHIQIRISCIGRYRR</sequence>
<evidence type="ECO:0000313" key="1">
    <source>
        <dbReference type="EMBL" id="JAD38304.1"/>
    </source>
</evidence>
<protein>
    <submittedName>
        <fullName evidence="1">Uncharacterized protein</fullName>
    </submittedName>
</protein>